<dbReference type="SMART" id="SM00240">
    <property type="entry name" value="FHA"/>
    <property type="match status" value="1"/>
</dbReference>
<feature type="region of interest" description="Disordered" evidence="2">
    <location>
        <begin position="297"/>
        <end position="363"/>
    </location>
</feature>
<reference evidence="4 5" key="1">
    <citation type="submission" date="2019-10" db="EMBL/GenBank/DDBJ databases">
        <title>Bifidobacterium from non-human primates.</title>
        <authorList>
            <person name="Modesto M."/>
        </authorList>
    </citation>
    <scope>NUCLEOTIDE SEQUENCE [LARGE SCALE GENOMIC DNA]</scope>
    <source>
        <strain evidence="4 5">TRE17</strain>
    </source>
</reference>
<feature type="compositionally biased region" description="Polar residues" evidence="2">
    <location>
        <begin position="315"/>
        <end position="330"/>
    </location>
</feature>
<proteinExistence type="predicted"/>
<keyword evidence="1" id="KW-0597">Phosphoprotein</keyword>
<evidence type="ECO:0000259" key="3">
    <source>
        <dbReference type="PROSITE" id="PS50006"/>
    </source>
</evidence>
<protein>
    <submittedName>
        <fullName evidence="4">FHA domain-containing protein</fullName>
    </submittedName>
</protein>
<sequence length="468" mass="50516">MSGEQRSRRWLVKVKGCDQVSVLPLESLEIGRKPIRPLADDGVPRFEIPDETRSMSKRHAVLRVLENGSATLRDMRSTNGTYLVRADGQLIRIPEGVDFPLPSAAVRMQFGDVPIDFMQVEETAEPAPAAVTDLFEYATDDGKASEPDVADMSVDDILDLRAGEPTSAFAAGSVTHRASELKAAALQSFTPMVAPVDDPNRPEAIANPVPLHVEHPKTTEPRDLFVDAMSNVLDGPMPQTKAPETVPAAEPDAVEPDSAESTRPVETRQPVADTVSAIDFIVANQARMAAVMQSRNAGQSVESKQQAGSVEPVQSEPTQVGPSPVESTATEPASVEPVAEEPSAVEPQAERSAEPQSVEPQPDLSETAAYTPVFEPGSVFERVAKGEFRKPEPTIEVAGLTSDEAKRTDDYTMQFNMAGHPELLPFLAMNPGLYDDLYAWLAARGDADIDAALDNNPGYQEYRHAVGK</sequence>
<comment type="caution">
    <text evidence="4">The sequence shown here is derived from an EMBL/GenBank/DDBJ whole genome shotgun (WGS) entry which is preliminary data.</text>
</comment>
<gene>
    <name evidence="4" type="ORF">GFD25_05235</name>
</gene>
<evidence type="ECO:0000313" key="4">
    <source>
        <dbReference type="EMBL" id="NEG89401.1"/>
    </source>
</evidence>
<dbReference type="InterPro" id="IPR000253">
    <property type="entry name" value="FHA_dom"/>
</dbReference>
<feature type="region of interest" description="Disordered" evidence="2">
    <location>
        <begin position="235"/>
        <end position="270"/>
    </location>
</feature>
<feature type="domain" description="FHA" evidence="3">
    <location>
        <begin position="28"/>
        <end position="83"/>
    </location>
</feature>
<dbReference type="AlphaFoldDB" id="A0A6N9Z4I4"/>
<evidence type="ECO:0000256" key="2">
    <source>
        <dbReference type="SAM" id="MobiDB-lite"/>
    </source>
</evidence>
<dbReference type="EMBL" id="WHZW01000009">
    <property type="protein sequence ID" value="NEG89401.1"/>
    <property type="molecule type" value="Genomic_DNA"/>
</dbReference>
<keyword evidence="5" id="KW-1185">Reference proteome</keyword>
<dbReference type="Pfam" id="PF00498">
    <property type="entry name" value="FHA"/>
    <property type="match status" value="1"/>
</dbReference>
<dbReference type="Proteomes" id="UP000469194">
    <property type="component" value="Unassembled WGS sequence"/>
</dbReference>
<dbReference type="CDD" id="cd00060">
    <property type="entry name" value="FHA"/>
    <property type="match status" value="1"/>
</dbReference>
<accession>A0A6N9Z4I4</accession>
<dbReference type="SUPFAM" id="SSF49879">
    <property type="entry name" value="SMAD/FHA domain"/>
    <property type="match status" value="1"/>
</dbReference>
<dbReference type="InterPro" id="IPR008984">
    <property type="entry name" value="SMAD_FHA_dom_sf"/>
</dbReference>
<evidence type="ECO:0000256" key="1">
    <source>
        <dbReference type="ARBA" id="ARBA00022553"/>
    </source>
</evidence>
<dbReference type="Gene3D" id="2.60.200.20">
    <property type="match status" value="1"/>
</dbReference>
<dbReference type="PROSITE" id="PS50006">
    <property type="entry name" value="FHA_DOMAIN"/>
    <property type="match status" value="1"/>
</dbReference>
<dbReference type="Pfam" id="PF25591">
    <property type="entry name" value="LRV_2"/>
    <property type="match status" value="1"/>
</dbReference>
<feature type="compositionally biased region" description="Low complexity" evidence="2">
    <location>
        <begin position="331"/>
        <end position="347"/>
    </location>
</feature>
<evidence type="ECO:0000313" key="5">
    <source>
        <dbReference type="Proteomes" id="UP000469194"/>
    </source>
</evidence>
<feature type="compositionally biased region" description="Polar residues" evidence="2">
    <location>
        <begin position="297"/>
        <end position="308"/>
    </location>
</feature>
<organism evidence="4 5">
    <name type="scientific">Bifidobacterium aerophilum</name>
    <dbReference type="NCBI Taxonomy" id="1798155"/>
    <lineage>
        <taxon>Bacteria</taxon>
        <taxon>Bacillati</taxon>
        <taxon>Actinomycetota</taxon>
        <taxon>Actinomycetes</taxon>
        <taxon>Bifidobacteriales</taxon>
        <taxon>Bifidobacteriaceae</taxon>
        <taxon>Bifidobacterium</taxon>
    </lineage>
</organism>
<dbReference type="RefSeq" id="WP_163230658.1">
    <property type="nucleotide sequence ID" value="NZ_WHZW01000009.1"/>
</dbReference>
<dbReference type="InterPro" id="IPR057893">
    <property type="entry name" value="LRV_2"/>
</dbReference>
<name>A0A6N9Z4I4_9BIFI</name>